<keyword evidence="3" id="KW-0547">Nucleotide-binding</keyword>
<evidence type="ECO:0000259" key="8">
    <source>
        <dbReference type="PROSITE" id="PS51903"/>
    </source>
</evidence>
<dbReference type="GO" id="GO:0034605">
    <property type="term" value="P:cellular response to heat"/>
    <property type="evidence" value="ECO:0007669"/>
    <property type="project" value="TreeGrafter"/>
</dbReference>
<evidence type="ECO:0000256" key="6">
    <source>
        <dbReference type="PROSITE-ProRule" id="PRU01251"/>
    </source>
</evidence>
<dbReference type="GO" id="GO:0016887">
    <property type="term" value="F:ATP hydrolysis activity"/>
    <property type="evidence" value="ECO:0007669"/>
    <property type="project" value="InterPro"/>
</dbReference>
<dbReference type="Pfam" id="PF00004">
    <property type="entry name" value="AAA"/>
    <property type="match status" value="1"/>
</dbReference>
<dbReference type="InterPro" id="IPR018368">
    <property type="entry name" value="ClpA/B_CS1"/>
</dbReference>
<dbReference type="GO" id="GO:0005737">
    <property type="term" value="C:cytoplasm"/>
    <property type="evidence" value="ECO:0007669"/>
    <property type="project" value="TreeGrafter"/>
</dbReference>
<name>A0A4Z1T1L9_GIAMU</name>
<dbReference type="FunFam" id="3.40.50.300:FF:000010">
    <property type="entry name" value="Chaperone clpB 1, putative"/>
    <property type="match status" value="1"/>
</dbReference>
<dbReference type="EMBL" id="VDLU01000004">
    <property type="protein sequence ID" value="TNJ26847.1"/>
    <property type="molecule type" value="Genomic_DNA"/>
</dbReference>
<dbReference type="InterPro" id="IPR019489">
    <property type="entry name" value="Clp_ATPase_C"/>
</dbReference>
<dbReference type="SMART" id="SM01086">
    <property type="entry name" value="ClpB_D2-small"/>
    <property type="match status" value="1"/>
</dbReference>
<evidence type="ECO:0000256" key="2">
    <source>
        <dbReference type="ARBA" id="ARBA00022737"/>
    </source>
</evidence>
<keyword evidence="4" id="KW-0067">ATP-binding</keyword>
<dbReference type="PROSITE" id="PS51903">
    <property type="entry name" value="CLP_R"/>
    <property type="match status" value="1"/>
</dbReference>
<dbReference type="Gene3D" id="3.40.50.300">
    <property type="entry name" value="P-loop containing nucleotide triphosphate hydrolases"/>
    <property type="match status" value="3"/>
</dbReference>
<dbReference type="InterPro" id="IPR027417">
    <property type="entry name" value="P-loop_NTPase"/>
</dbReference>
<dbReference type="SMART" id="SM00382">
    <property type="entry name" value="AAA"/>
    <property type="match status" value="2"/>
</dbReference>
<dbReference type="PANTHER" id="PTHR11638">
    <property type="entry name" value="ATP-DEPENDENT CLP PROTEASE"/>
    <property type="match status" value="1"/>
</dbReference>
<dbReference type="SUPFAM" id="SSF52540">
    <property type="entry name" value="P-loop containing nucleoside triphosphate hydrolases"/>
    <property type="match status" value="2"/>
</dbReference>
<keyword evidence="7" id="KW-0175">Coiled coil</keyword>
<dbReference type="FunFam" id="3.40.50.300:FF:000120">
    <property type="entry name" value="ATP-dependent chaperone ClpB"/>
    <property type="match status" value="1"/>
</dbReference>
<dbReference type="Gene3D" id="1.10.1780.10">
    <property type="entry name" value="Clp, N-terminal domain"/>
    <property type="match status" value="1"/>
</dbReference>
<dbReference type="InterPro" id="IPR041546">
    <property type="entry name" value="ClpA/ClpB_AAA_lid"/>
</dbReference>
<dbReference type="FunFam" id="3.40.50.300:FF:000025">
    <property type="entry name" value="ATP-dependent Clp protease subunit"/>
    <property type="match status" value="1"/>
</dbReference>
<organism evidence="9 10">
    <name type="scientific">Giardia muris</name>
    <dbReference type="NCBI Taxonomy" id="5742"/>
    <lineage>
        <taxon>Eukaryota</taxon>
        <taxon>Metamonada</taxon>
        <taxon>Diplomonadida</taxon>
        <taxon>Hexamitidae</taxon>
        <taxon>Giardiinae</taxon>
        <taxon>Giardia</taxon>
    </lineage>
</organism>
<dbReference type="InterPro" id="IPR001270">
    <property type="entry name" value="ClpA/B"/>
</dbReference>
<evidence type="ECO:0000313" key="9">
    <source>
        <dbReference type="EMBL" id="TNJ26847.1"/>
    </source>
</evidence>
<dbReference type="PRINTS" id="PR00300">
    <property type="entry name" value="CLPPROTEASEA"/>
</dbReference>
<dbReference type="Pfam" id="PF17871">
    <property type="entry name" value="AAA_lid_9"/>
    <property type="match status" value="1"/>
</dbReference>
<keyword evidence="5" id="KW-0143">Chaperone</keyword>
<dbReference type="VEuPathDB" id="GiardiaDB:GMRT_10574"/>
<reference evidence="9 10" key="1">
    <citation type="submission" date="2019-05" db="EMBL/GenBank/DDBJ databases">
        <title>The compact genome of Giardia muris reveals important steps in the evolution of intestinal protozoan parasites.</title>
        <authorList>
            <person name="Xu F."/>
            <person name="Jimenez-Gonzalez A."/>
            <person name="Einarsson E."/>
            <person name="Astvaldsson A."/>
            <person name="Peirasmaki D."/>
            <person name="Eckmann L."/>
            <person name="Andersson J.O."/>
            <person name="Svard S.G."/>
            <person name="Jerlstrom-Hultqvist J."/>
        </authorList>
    </citation>
    <scope>NUCLEOTIDE SEQUENCE [LARGE SCALE GENOMIC DNA]</scope>
    <source>
        <strain evidence="9 10">Roberts-Thomson</strain>
    </source>
</reference>
<sequence length="874" mass="96775">MSESWTSELRRLVQEAYRLSQANGHSIIGTYHLASALFADDSGLGCNAVRKSGGDIGVLRKAIEKGLSKIPSVSPIPDTPGQTGGFTSTIHRMKTLQKEAGDKYASTFHLAKALSQDGDIGRCLGEANIPIHSFVSALDTIRGKKRIDTDDAEKKFEALEQYCVDMVTRAEEGKYDPLIARDAELRRLIEILSRRTKNNPVLTGPAGVGKSAIVEGLAQRIIRNDVPDGLANARVYALDLTALIAGASYRGQFEERLKSVLDELKESEGNAILFIDELHTLLGAGGSAGTSDAANLLKPALARGEIRCIGATTTEEYRQFVAKDRAFERRFAEVLVAEPNVEDTISILRGLSDRYQTHHQVRITDGALVSAAQLANRYIRSLGRHNPDAAIDLIDEACAAMRVSLDSQPEKLDELNRRRTRLLIEAEALKREADVRPNDEQIQKRQRALQDDINAIDKEMVPLEKQYRAERKAVDEVSRLKAKLRDLTEKLELCERRGEVQRAADLKYGAIPDLEAQVKKLEGEHARGQSEKHLLSAIVTENEIAAVVSKWTGVPVSKLTRSDRQKLLQLEDQLNKRVIGQEPAVKAVSSAILRARTGLARPTQPLGSFLFLGTSGVGKTHLAKSIAEELYDTEEAMIRIDMSEYTEPHSISRLIGAPPGYVGYEKAGQLTEAVSRKRYAVILFDEIEKAHPKILLILLQILDDGRLTDGQGNTVDFTNTVIMMTSNLGSRGLLEAYEKGALSPREKELAREGVMEAVRGHLPPELINRMDDIIVFEPLSRAVLSQIFQQLCKDLERRLIKETDMHLKVDDKVVTLALQDSDMIYGARPLRRFIEREITTEVAKRILECPVKGQGQEKTVTVGVEGSHLVVKIV</sequence>
<evidence type="ECO:0000256" key="4">
    <source>
        <dbReference type="ARBA" id="ARBA00022840"/>
    </source>
</evidence>
<evidence type="ECO:0000256" key="7">
    <source>
        <dbReference type="SAM" id="Coils"/>
    </source>
</evidence>
<dbReference type="OrthoDB" id="47330at2759"/>
<keyword evidence="2 6" id="KW-0677">Repeat</keyword>
<dbReference type="Pfam" id="PF02861">
    <property type="entry name" value="Clp_N"/>
    <property type="match status" value="1"/>
</dbReference>
<dbReference type="SUPFAM" id="SSF81923">
    <property type="entry name" value="Double Clp-N motif"/>
    <property type="match status" value="1"/>
</dbReference>
<dbReference type="InterPro" id="IPR050130">
    <property type="entry name" value="ClpA_ClpB"/>
</dbReference>
<comment type="caution">
    <text evidence="9">The sequence shown here is derived from an EMBL/GenBank/DDBJ whole genome shotgun (WGS) entry which is preliminary data.</text>
</comment>
<dbReference type="InterPro" id="IPR036628">
    <property type="entry name" value="Clp_N_dom_sf"/>
</dbReference>
<feature type="domain" description="Clp R" evidence="8">
    <location>
        <begin position="1"/>
        <end position="144"/>
    </location>
</feature>
<comment type="similarity">
    <text evidence="1">Belongs to the ClpA/ClpB family.</text>
</comment>
<dbReference type="InterPro" id="IPR003959">
    <property type="entry name" value="ATPase_AAA_core"/>
</dbReference>
<dbReference type="InterPro" id="IPR004176">
    <property type="entry name" value="Clp_R_N"/>
</dbReference>
<feature type="coiled-coil region" evidence="7">
    <location>
        <begin position="470"/>
        <end position="531"/>
    </location>
</feature>
<dbReference type="GO" id="GO:0005524">
    <property type="term" value="F:ATP binding"/>
    <property type="evidence" value="ECO:0007669"/>
    <property type="project" value="UniProtKB-KW"/>
</dbReference>
<protein>
    <submittedName>
        <fullName evidence="9">ClpB protein</fullName>
    </submittedName>
</protein>
<dbReference type="Gene3D" id="1.10.8.60">
    <property type="match status" value="1"/>
</dbReference>
<evidence type="ECO:0000313" key="10">
    <source>
        <dbReference type="Proteomes" id="UP000315496"/>
    </source>
</evidence>
<dbReference type="CDD" id="cd19499">
    <property type="entry name" value="RecA-like_ClpB_Hsp104-like"/>
    <property type="match status" value="1"/>
</dbReference>
<dbReference type="AlphaFoldDB" id="A0A4Z1T1L9"/>
<dbReference type="Pfam" id="PF07724">
    <property type="entry name" value="AAA_2"/>
    <property type="match status" value="1"/>
</dbReference>
<evidence type="ECO:0000256" key="5">
    <source>
        <dbReference type="ARBA" id="ARBA00023186"/>
    </source>
</evidence>
<dbReference type="PROSITE" id="PS00870">
    <property type="entry name" value="CLPAB_1"/>
    <property type="match status" value="1"/>
</dbReference>
<proteinExistence type="inferred from homology"/>
<dbReference type="CDD" id="cd00009">
    <property type="entry name" value="AAA"/>
    <property type="match status" value="1"/>
</dbReference>
<dbReference type="Pfam" id="PF10431">
    <property type="entry name" value="ClpB_D2-small"/>
    <property type="match status" value="1"/>
</dbReference>
<dbReference type="PANTHER" id="PTHR11638:SF18">
    <property type="entry name" value="HEAT SHOCK PROTEIN 104"/>
    <property type="match status" value="1"/>
</dbReference>
<evidence type="ECO:0000256" key="1">
    <source>
        <dbReference type="ARBA" id="ARBA00008675"/>
    </source>
</evidence>
<gene>
    <name evidence="9" type="ORF">GMRT_10574</name>
</gene>
<keyword evidence="10" id="KW-1185">Reference proteome</keyword>
<dbReference type="Proteomes" id="UP000315496">
    <property type="component" value="Chromosome 4"/>
</dbReference>
<evidence type="ECO:0000256" key="3">
    <source>
        <dbReference type="ARBA" id="ARBA00022741"/>
    </source>
</evidence>
<accession>A0A4Z1T1L9</accession>
<dbReference type="InterPro" id="IPR003593">
    <property type="entry name" value="AAA+_ATPase"/>
</dbReference>